<dbReference type="RefSeq" id="WP_042679938.1">
    <property type="nucleotide sequence ID" value="NZ_CP006965.1"/>
</dbReference>
<keyword evidence="6" id="KW-0520">NAD</keyword>
<keyword evidence="3" id="KW-0479">Metal-binding</keyword>
<dbReference type="HOGENOM" id="CLU_031953_0_1_2"/>
<dbReference type="NCBIfam" id="TIGR02088">
    <property type="entry name" value="LEU3_arch"/>
    <property type="match status" value="1"/>
</dbReference>
<dbReference type="PANTHER" id="PTHR11835">
    <property type="entry name" value="DECARBOXYLATING DEHYDROGENASES-ISOCITRATE, ISOPROPYLMALATE, TARTRATE"/>
    <property type="match status" value="1"/>
</dbReference>
<evidence type="ECO:0000256" key="3">
    <source>
        <dbReference type="ARBA" id="ARBA00022723"/>
    </source>
</evidence>
<evidence type="ECO:0000256" key="4">
    <source>
        <dbReference type="ARBA" id="ARBA00022842"/>
    </source>
</evidence>
<dbReference type="GO" id="GO:0046872">
    <property type="term" value="F:metal ion binding"/>
    <property type="evidence" value="ECO:0007669"/>
    <property type="project" value="UniProtKB-KW"/>
</dbReference>
<dbReference type="AlphaFoldDB" id="W0I1K8"/>
<protein>
    <submittedName>
        <fullName evidence="8">3-isopropylmalate dehydrogenase</fullName>
    </submittedName>
</protein>
<evidence type="ECO:0000256" key="5">
    <source>
        <dbReference type="ARBA" id="ARBA00023002"/>
    </source>
</evidence>
<evidence type="ECO:0000256" key="2">
    <source>
        <dbReference type="ARBA" id="ARBA00007769"/>
    </source>
</evidence>
<evidence type="ECO:0000256" key="1">
    <source>
        <dbReference type="ARBA" id="ARBA00001946"/>
    </source>
</evidence>
<dbReference type="Pfam" id="PF00180">
    <property type="entry name" value="Iso_dh"/>
    <property type="match status" value="1"/>
</dbReference>
<feature type="domain" description="Isopropylmalate dehydrogenase-like" evidence="7">
    <location>
        <begin position="3"/>
        <end position="315"/>
    </location>
</feature>
<dbReference type="GO" id="GO:0006102">
    <property type="term" value="P:isocitrate metabolic process"/>
    <property type="evidence" value="ECO:0007669"/>
    <property type="project" value="TreeGrafter"/>
</dbReference>
<evidence type="ECO:0000259" key="7">
    <source>
        <dbReference type="SMART" id="SM01329"/>
    </source>
</evidence>
<dbReference type="EMBL" id="CP006965">
    <property type="protein sequence ID" value="AHF79899.1"/>
    <property type="molecule type" value="Genomic_DNA"/>
</dbReference>
<dbReference type="InterPro" id="IPR011828">
    <property type="entry name" value="LEU3_arc"/>
</dbReference>
<dbReference type="STRING" id="582419.TES1_0505"/>
<dbReference type="GeneID" id="24905912"/>
<dbReference type="PANTHER" id="PTHR11835:SF34">
    <property type="entry name" value="ISOCITRATE DEHYDROGENASE [NAD] SUBUNIT ALPHA, MITOCHONDRIAL"/>
    <property type="match status" value="1"/>
</dbReference>
<keyword evidence="4" id="KW-0460">Magnesium</keyword>
<dbReference type="InterPro" id="IPR053697">
    <property type="entry name" value="ICDH/HICDH"/>
</dbReference>
<keyword evidence="9" id="KW-1185">Reference proteome</keyword>
<dbReference type="GO" id="GO:0003862">
    <property type="term" value="F:3-isopropylmalate dehydrogenase activity"/>
    <property type="evidence" value="ECO:0007669"/>
    <property type="project" value="InterPro"/>
</dbReference>
<evidence type="ECO:0000313" key="8">
    <source>
        <dbReference type="EMBL" id="AHF79899.1"/>
    </source>
</evidence>
<proteinExistence type="inferred from homology"/>
<dbReference type="GO" id="GO:0006099">
    <property type="term" value="P:tricarboxylic acid cycle"/>
    <property type="evidence" value="ECO:0007669"/>
    <property type="project" value="TreeGrafter"/>
</dbReference>
<dbReference type="OrthoDB" id="6813at2157"/>
<dbReference type="GO" id="GO:0004449">
    <property type="term" value="F:isocitrate dehydrogenase (NAD+) activity"/>
    <property type="evidence" value="ECO:0007669"/>
    <property type="project" value="TreeGrafter"/>
</dbReference>
<comment type="similarity">
    <text evidence="2">Belongs to the isocitrate and isopropylmalate dehydrogenases family.</text>
</comment>
<gene>
    <name evidence="8" type="ORF">TES1_0505</name>
</gene>
<dbReference type="SUPFAM" id="SSF53659">
    <property type="entry name" value="Isocitrate/Isopropylmalate dehydrogenase-like"/>
    <property type="match status" value="1"/>
</dbReference>
<comment type="cofactor">
    <cofactor evidence="1">
        <name>Mg(2+)</name>
        <dbReference type="ChEBI" id="CHEBI:18420"/>
    </cofactor>
</comment>
<keyword evidence="5" id="KW-0560">Oxidoreductase</keyword>
<reference evidence="8 9" key="1">
    <citation type="journal article" date="2014" name="Int. J. Syst. Evol. Microbiol.">
        <title>Thermococcus paralvinellae sp. nov. and Thermococcus cleftensis sp. nov. of hyperthermophilic heterotrophs from deep-sea hydrothermal vents.</title>
        <authorList>
            <person name="Hensley S.A."/>
            <person name="Jung J.H."/>
            <person name="Park C.S."/>
            <person name="Holden J.F."/>
        </authorList>
    </citation>
    <scope>NUCLEOTIDE SEQUENCE [LARGE SCALE GENOMIC DNA]</scope>
    <source>
        <strain evidence="8 9">ES1</strain>
    </source>
</reference>
<dbReference type="Proteomes" id="UP000019027">
    <property type="component" value="Chromosome"/>
</dbReference>
<dbReference type="NCBIfam" id="NF040855">
    <property type="entry name" value="iso_homocit_dh"/>
    <property type="match status" value="1"/>
</dbReference>
<name>W0I1K8_9EURY</name>
<dbReference type="KEGG" id="ths:TES1_0505"/>
<dbReference type="Gene3D" id="3.40.718.10">
    <property type="entry name" value="Isopropylmalate Dehydrogenase"/>
    <property type="match status" value="1"/>
</dbReference>
<dbReference type="GO" id="GO:0009098">
    <property type="term" value="P:L-leucine biosynthetic process"/>
    <property type="evidence" value="ECO:0007669"/>
    <property type="project" value="InterPro"/>
</dbReference>
<accession>W0I1K8</accession>
<organism evidence="8 9">
    <name type="scientific">Thermococcus paralvinellae</name>
    <dbReference type="NCBI Taxonomy" id="582419"/>
    <lineage>
        <taxon>Archaea</taxon>
        <taxon>Methanobacteriati</taxon>
        <taxon>Methanobacteriota</taxon>
        <taxon>Thermococci</taxon>
        <taxon>Thermococcales</taxon>
        <taxon>Thermococcaceae</taxon>
        <taxon>Thermococcus</taxon>
    </lineage>
</organism>
<dbReference type="SMART" id="SM01329">
    <property type="entry name" value="Iso_dh"/>
    <property type="match status" value="1"/>
</dbReference>
<evidence type="ECO:0000256" key="6">
    <source>
        <dbReference type="ARBA" id="ARBA00023027"/>
    </source>
</evidence>
<evidence type="ECO:0000313" key="9">
    <source>
        <dbReference type="Proteomes" id="UP000019027"/>
    </source>
</evidence>
<dbReference type="InterPro" id="IPR024084">
    <property type="entry name" value="IsoPropMal-DH-like_dom"/>
</dbReference>
<dbReference type="GO" id="GO:0051287">
    <property type="term" value="F:NAD binding"/>
    <property type="evidence" value="ECO:0007669"/>
    <property type="project" value="InterPro"/>
</dbReference>
<sequence>MYRVAVIKGDGIGIEVTEAAIEVINAVTDRIEFIEFEGGFEVFKRYGAPIREEDLEEIKKMDAVLFGATSTPFDVPNYKSLIITLRKELNLYANLRIIPDLWNEREIYIVRENSEGLYSGLYDVEKEKVVDYRIITRKGAERIARFAINLAKEKREKVTFVHKANVLMGDKFFRKVVLSLAEREGVEVREKIVDSFTIELVRNPWNQEIILTENLFGDILSDLAAIHARSIGIVPSGNYGDDIALFEPIHGTAPDIAGKGIANPIGSILSGAMLLDYLNLNGQIIWEAVKSYVRKGNLTPDLGGTAMTKDVVEGIIEEIEYRIDPLEWDEVWVDEIRINFIPTLFIK</sequence>